<evidence type="ECO:0000256" key="1">
    <source>
        <dbReference type="ARBA" id="ARBA00004245"/>
    </source>
</evidence>
<dbReference type="SMART" id="SM00129">
    <property type="entry name" value="KISc"/>
    <property type="match status" value="1"/>
</dbReference>
<dbReference type="PRINTS" id="PR00380">
    <property type="entry name" value="KINESINHEAVY"/>
</dbReference>
<dbReference type="PROSITE" id="PS50067">
    <property type="entry name" value="KINESIN_MOTOR_2"/>
    <property type="match status" value="1"/>
</dbReference>
<dbReference type="CDD" id="cd01367">
    <property type="entry name" value="KISc_KIF2_like"/>
    <property type="match status" value="1"/>
</dbReference>
<dbReference type="InterPro" id="IPR036961">
    <property type="entry name" value="Kinesin_motor_dom_sf"/>
</dbReference>
<evidence type="ECO:0000256" key="5">
    <source>
        <dbReference type="ARBA" id="ARBA00022840"/>
    </source>
</evidence>
<dbReference type="AlphaFoldDB" id="A0A7S4A5F3"/>
<dbReference type="Pfam" id="PF00225">
    <property type="entry name" value="Kinesin"/>
    <property type="match status" value="1"/>
</dbReference>
<dbReference type="InterPro" id="IPR027417">
    <property type="entry name" value="P-loop_NTPase"/>
</dbReference>
<name>A0A7S4A5F3_9STRA</name>
<dbReference type="InterPro" id="IPR001752">
    <property type="entry name" value="Kinesin_motor_dom"/>
</dbReference>
<feature type="binding site" evidence="9">
    <location>
        <begin position="188"/>
        <end position="195"/>
    </location>
    <ligand>
        <name>ATP</name>
        <dbReference type="ChEBI" id="CHEBI:30616"/>
    </ligand>
</feature>
<dbReference type="GO" id="GO:0007018">
    <property type="term" value="P:microtubule-based movement"/>
    <property type="evidence" value="ECO:0007669"/>
    <property type="project" value="InterPro"/>
</dbReference>
<gene>
    <name evidence="13" type="ORF">PCAL00307_LOCUS19628</name>
    <name evidence="14" type="ORF">PECAL_4P11670</name>
</gene>
<feature type="compositionally biased region" description="Basic and acidic residues" evidence="11">
    <location>
        <begin position="458"/>
        <end position="480"/>
    </location>
</feature>
<keyword evidence="15" id="KW-1185">Reference proteome</keyword>
<evidence type="ECO:0000256" key="6">
    <source>
        <dbReference type="ARBA" id="ARBA00023175"/>
    </source>
</evidence>
<feature type="compositionally biased region" description="Basic and acidic residues" evidence="11">
    <location>
        <begin position="29"/>
        <end position="53"/>
    </location>
</feature>
<evidence type="ECO:0000259" key="12">
    <source>
        <dbReference type="PROSITE" id="PS50067"/>
    </source>
</evidence>
<dbReference type="GO" id="GO:0007019">
    <property type="term" value="P:microtubule depolymerization"/>
    <property type="evidence" value="ECO:0007669"/>
    <property type="project" value="TreeGrafter"/>
</dbReference>
<keyword evidence="6 9" id="KW-0505">Motor protein</keyword>
<evidence type="ECO:0000256" key="8">
    <source>
        <dbReference type="ARBA" id="ARBA00061030"/>
    </source>
</evidence>
<dbReference type="SUPFAM" id="SSF52540">
    <property type="entry name" value="P-loop containing nucleoside triphosphate hydrolases"/>
    <property type="match status" value="1"/>
</dbReference>
<sequence>MPQVQRRSVEGDRPGGPKKSTLATIQAMERAREERRQQMEARKDRKEREKLSNAEKGVVGDVDFVRMISAWRDANKDQAKPHATFSTNEAEKNAGGAICICVRKRPISRREVNNKDHDAVSCVHPSVVVHDCRLRVDGISKYLNNQQFAFDHAFSENEDTAEIYRCVGGPLVEFVTRDDGRACIFAYGQTGSGKTYTMEGVQARAAVQVFQELSSERSVGVSFFEIYGGRCQDLLRERARLQVREDGRGDVHVVGLAETPVEDAESLLAAISRGNELRTKQKTEVNDASSRSHAVCRISIRDKDGKQRGSLSLVDLAGSERGQDTRSHNRQLRTESAEINKSLLALKECIRGLATNDAHVPFRASKLTMVLRDSFVRPRSRVAMIACVGPSVSCTDHTINTLRYADRVKEKPATQLLNAAAALRERNEEPKEVPARPPPPRAQKPPARPPSRKPVPPKKAEAKEVPKRSEAKRGAKEAPRQPKPRAPPPPAQPKERPTRQDDLALLHSTLERGQDVAALHKTVDSLFEAEEALLNAHMTVIQENAELLTEEGRMLQQVQGGDVVDYDIDTYVARLGAILNRKAEQIAALQGQLAGFAAKLREEEDQSRLVRRMPMW</sequence>
<feature type="region of interest" description="Disordered" evidence="11">
    <location>
        <begin position="422"/>
        <end position="498"/>
    </location>
</feature>
<dbReference type="PROSITE" id="PS00411">
    <property type="entry name" value="KINESIN_MOTOR_1"/>
    <property type="match status" value="1"/>
</dbReference>
<proteinExistence type="inferred from homology"/>
<keyword evidence="3 10" id="KW-0493">Microtubule</keyword>
<keyword evidence="7" id="KW-0206">Cytoskeleton</keyword>
<evidence type="ECO:0000256" key="11">
    <source>
        <dbReference type="SAM" id="MobiDB-lite"/>
    </source>
</evidence>
<protein>
    <recommendedName>
        <fullName evidence="10">Kinesin-like protein</fullName>
    </recommendedName>
</protein>
<feature type="compositionally biased region" description="Pro residues" evidence="11">
    <location>
        <begin position="435"/>
        <end position="454"/>
    </location>
</feature>
<feature type="domain" description="Kinesin motor" evidence="12">
    <location>
        <begin position="97"/>
        <end position="411"/>
    </location>
</feature>
<reference evidence="14" key="2">
    <citation type="submission" date="2021-11" db="EMBL/GenBank/DDBJ databases">
        <authorList>
            <consortium name="Genoscope - CEA"/>
            <person name="William W."/>
        </authorList>
    </citation>
    <scope>NUCLEOTIDE SEQUENCE</scope>
</reference>
<dbReference type="Gene3D" id="3.40.850.10">
    <property type="entry name" value="Kinesin motor domain"/>
    <property type="match status" value="1"/>
</dbReference>
<evidence type="ECO:0000256" key="7">
    <source>
        <dbReference type="ARBA" id="ARBA00023212"/>
    </source>
</evidence>
<keyword evidence="5 9" id="KW-0067">ATP-binding</keyword>
<keyword evidence="2" id="KW-0963">Cytoplasm</keyword>
<comment type="similarity">
    <text evidence="8">Belongs to the TRAFAC class myosin-kinesin ATPase superfamily. Kinesin family. KIN-13 subfamily.</text>
</comment>
<organism evidence="13">
    <name type="scientific">Pelagomonas calceolata</name>
    <dbReference type="NCBI Taxonomy" id="35677"/>
    <lineage>
        <taxon>Eukaryota</taxon>
        <taxon>Sar</taxon>
        <taxon>Stramenopiles</taxon>
        <taxon>Ochrophyta</taxon>
        <taxon>Pelagophyceae</taxon>
        <taxon>Pelagomonadales</taxon>
        <taxon>Pelagomonadaceae</taxon>
        <taxon>Pelagomonas</taxon>
    </lineage>
</organism>
<dbReference type="FunFam" id="3.40.850.10:FF:000012">
    <property type="entry name" value="Kinesin-like protein"/>
    <property type="match status" value="1"/>
</dbReference>
<dbReference type="Proteomes" id="UP000789595">
    <property type="component" value="Unassembled WGS sequence"/>
</dbReference>
<dbReference type="PANTHER" id="PTHR47971:SF8">
    <property type="entry name" value="KINESIN-LIKE PROTEIN"/>
    <property type="match status" value="1"/>
</dbReference>
<evidence type="ECO:0000256" key="10">
    <source>
        <dbReference type="RuleBase" id="RU000394"/>
    </source>
</evidence>
<dbReference type="EMBL" id="HBIW01022762">
    <property type="protein sequence ID" value="CAE0704180.1"/>
    <property type="molecule type" value="Transcribed_RNA"/>
</dbReference>
<dbReference type="GO" id="GO:0005874">
    <property type="term" value="C:microtubule"/>
    <property type="evidence" value="ECO:0007669"/>
    <property type="project" value="UniProtKB-KW"/>
</dbReference>
<evidence type="ECO:0000313" key="13">
    <source>
        <dbReference type="EMBL" id="CAE0704180.1"/>
    </source>
</evidence>
<dbReference type="OrthoDB" id="3176171at2759"/>
<dbReference type="GO" id="GO:0005524">
    <property type="term" value="F:ATP binding"/>
    <property type="evidence" value="ECO:0007669"/>
    <property type="project" value="UniProtKB-UniRule"/>
</dbReference>
<evidence type="ECO:0000256" key="3">
    <source>
        <dbReference type="ARBA" id="ARBA00022701"/>
    </source>
</evidence>
<dbReference type="GO" id="GO:0003777">
    <property type="term" value="F:microtubule motor activity"/>
    <property type="evidence" value="ECO:0007669"/>
    <property type="project" value="InterPro"/>
</dbReference>
<dbReference type="GO" id="GO:0008017">
    <property type="term" value="F:microtubule binding"/>
    <property type="evidence" value="ECO:0007669"/>
    <property type="project" value="InterPro"/>
</dbReference>
<evidence type="ECO:0000313" key="14">
    <source>
        <dbReference type="EMBL" id="CAH0373919.1"/>
    </source>
</evidence>
<accession>A0A7S4A5F3</accession>
<keyword evidence="4 9" id="KW-0547">Nucleotide-binding</keyword>
<dbReference type="PANTHER" id="PTHR47971">
    <property type="entry name" value="KINESIN-RELATED PROTEIN 6"/>
    <property type="match status" value="1"/>
</dbReference>
<evidence type="ECO:0000313" key="15">
    <source>
        <dbReference type="Proteomes" id="UP000789595"/>
    </source>
</evidence>
<comment type="subcellular location">
    <subcellularLocation>
        <location evidence="1">Cytoplasm</location>
        <location evidence="1">Cytoskeleton</location>
    </subcellularLocation>
</comment>
<dbReference type="EMBL" id="CAKKNE010000004">
    <property type="protein sequence ID" value="CAH0373919.1"/>
    <property type="molecule type" value="Genomic_DNA"/>
</dbReference>
<dbReference type="InterPro" id="IPR027640">
    <property type="entry name" value="Kinesin-like_fam"/>
</dbReference>
<reference evidence="13" key="1">
    <citation type="submission" date="2021-01" db="EMBL/GenBank/DDBJ databases">
        <authorList>
            <person name="Corre E."/>
            <person name="Pelletier E."/>
            <person name="Niang G."/>
            <person name="Scheremetjew M."/>
            <person name="Finn R."/>
            <person name="Kale V."/>
            <person name="Holt S."/>
            <person name="Cochrane G."/>
            <person name="Meng A."/>
            <person name="Brown T."/>
            <person name="Cohen L."/>
        </authorList>
    </citation>
    <scope>NUCLEOTIDE SEQUENCE</scope>
    <source>
        <strain evidence="13">CCMP1756</strain>
    </source>
</reference>
<evidence type="ECO:0000256" key="4">
    <source>
        <dbReference type="ARBA" id="ARBA00022741"/>
    </source>
</evidence>
<dbReference type="InterPro" id="IPR019821">
    <property type="entry name" value="Kinesin_motor_CS"/>
</dbReference>
<evidence type="ECO:0000256" key="2">
    <source>
        <dbReference type="ARBA" id="ARBA00022490"/>
    </source>
</evidence>
<feature type="region of interest" description="Disordered" evidence="11">
    <location>
        <begin position="1"/>
        <end position="53"/>
    </location>
</feature>
<feature type="compositionally biased region" description="Basic and acidic residues" evidence="11">
    <location>
        <begin position="423"/>
        <end position="434"/>
    </location>
</feature>
<evidence type="ECO:0000256" key="9">
    <source>
        <dbReference type="PROSITE-ProRule" id="PRU00283"/>
    </source>
</evidence>